<dbReference type="InterPro" id="IPR016195">
    <property type="entry name" value="Pol/histidinol_Pase-like"/>
</dbReference>
<dbReference type="PANTHER" id="PTHR42924">
    <property type="entry name" value="EXONUCLEASE"/>
    <property type="match status" value="1"/>
</dbReference>
<proteinExistence type="predicted"/>
<dbReference type="GO" id="GO:0004534">
    <property type="term" value="F:5'-3' RNA exonuclease activity"/>
    <property type="evidence" value="ECO:0007669"/>
    <property type="project" value="TreeGrafter"/>
</dbReference>
<dbReference type="Gene3D" id="3.20.20.140">
    <property type="entry name" value="Metal-dependent hydrolases"/>
    <property type="match status" value="1"/>
</dbReference>
<dbReference type="EMBL" id="CP011232">
    <property type="protein sequence ID" value="AKI97369.1"/>
    <property type="molecule type" value="Genomic_DNA"/>
</dbReference>
<dbReference type="SMART" id="SM00481">
    <property type="entry name" value="POLIIIAc"/>
    <property type="match status" value="1"/>
</dbReference>
<gene>
    <name evidence="2" type="ORF">IX53_05540</name>
</gene>
<dbReference type="InterPro" id="IPR003141">
    <property type="entry name" value="Pol/His_phosphatase_N"/>
</dbReference>
<organism evidence="2 3">
    <name type="scientific">Kosmotoga pacifica</name>
    <dbReference type="NCBI Taxonomy" id="1330330"/>
    <lineage>
        <taxon>Bacteria</taxon>
        <taxon>Thermotogati</taxon>
        <taxon>Thermotogota</taxon>
        <taxon>Thermotogae</taxon>
        <taxon>Kosmotogales</taxon>
        <taxon>Kosmotogaceae</taxon>
        <taxon>Kosmotoga</taxon>
    </lineage>
</organism>
<sequence>MLIDLHNHTDLSSGSNLALEDYVPYAKAYGARVAITDHDILNSEANEYRDFFFCGFEAITDYGHFLVFGASPELMHIQNIYLFIETVHAEGGIVIAAHPFRNTGVFGMLDTESAEKIIDLVDAVEVYNGRSFFDEWEKAIEIAKKFDKPMTGGSDALTEFDIFRVATEFPEDINTLEELIEQIRTGQCKPLLLSDDIG</sequence>
<dbReference type="PANTHER" id="PTHR42924:SF3">
    <property type="entry name" value="POLYMERASE_HISTIDINOL PHOSPHATASE N-TERMINAL DOMAIN-CONTAINING PROTEIN"/>
    <property type="match status" value="1"/>
</dbReference>
<dbReference type="SUPFAM" id="SSF89550">
    <property type="entry name" value="PHP domain-like"/>
    <property type="match status" value="1"/>
</dbReference>
<dbReference type="OrthoDB" id="9775360at2"/>
<feature type="domain" description="Polymerase/histidinol phosphatase N-terminal" evidence="1">
    <location>
        <begin position="3"/>
        <end position="62"/>
    </location>
</feature>
<dbReference type="InterPro" id="IPR052018">
    <property type="entry name" value="PHP_domain"/>
</dbReference>
<evidence type="ECO:0000259" key="1">
    <source>
        <dbReference type="SMART" id="SM00481"/>
    </source>
</evidence>
<dbReference type="Proteomes" id="UP000035159">
    <property type="component" value="Chromosome"/>
</dbReference>
<dbReference type="AlphaFoldDB" id="A0A0G2ZCT6"/>
<protein>
    <recommendedName>
        <fullName evidence="1">Polymerase/histidinol phosphatase N-terminal domain-containing protein</fullName>
    </recommendedName>
</protein>
<dbReference type="GO" id="GO:0035312">
    <property type="term" value="F:5'-3' DNA exonuclease activity"/>
    <property type="evidence" value="ECO:0007669"/>
    <property type="project" value="TreeGrafter"/>
</dbReference>
<dbReference type="PATRIC" id="fig|1330330.3.peg.1115"/>
<accession>A0A0G2ZCT6</accession>
<dbReference type="CDD" id="cd07432">
    <property type="entry name" value="PHP_HisPPase"/>
    <property type="match status" value="1"/>
</dbReference>
<dbReference type="KEGG" id="kpf:IX53_05540"/>
<evidence type="ECO:0000313" key="3">
    <source>
        <dbReference type="Proteomes" id="UP000035159"/>
    </source>
</evidence>
<evidence type="ECO:0000313" key="2">
    <source>
        <dbReference type="EMBL" id="AKI97369.1"/>
    </source>
</evidence>
<dbReference type="RefSeq" id="WP_047754503.1">
    <property type="nucleotide sequence ID" value="NZ_CAJUHA010000009.1"/>
</dbReference>
<keyword evidence="3" id="KW-1185">Reference proteome</keyword>
<dbReference type="Pfam" id="PF13263">
    <property type="entry name" value="PHP_C"/>
    <property type="match status" value="1"/>
</dbReference>
<name>A0A0G2ZCT6_9BACT</name>
<reference evidence="2 3" key="1">
    <citation type="submission" date="2015-04" db="EMBL/GenBank/DDBJ databases">
        <title>Complete Genome Sequence of Kosmotoga pacifica SLHLJ1.</title>
        <authorList>
            <person name="Jiang L.J."/>
            <person name="Shao Z.Z."/>
            <person name="Jebbar M."/>
        </authorList>
    </citation>
    <scope>NUCLEOTIDE SEQUENCE [LARGE SCALE GENOMIC DNA]</scope>
    <source>
        <strain evidence="2 3">SLHLJ1</strain>
    </source>
</reference>